<feature type="site" description="Important for catalysis" evidence="7">
    <location>
        <position position="147"/>
    </location>
</feature>
<dbReference type="InterPro" id="IPR014362">
    <property type="entry name" value="Glu_DH"/>
</dbReference>
<dbReference type="EMBL" id="JAGVWE010000002">
    <property type="protein sequence ID" value="MBS3062669.1"/>
    <property type="molecule type" value="Genomic_DNA"/>
</dbReference>
<dbReference type="InterPro" id="IPR033524">
    <property type="entry name" value="Glu/Leu/Phe/Val_DH_AS"/>
</dbReference>
<keyword evidence="6" id="KW-0547">Nucleotide-binding</keyword>
<dbReference type="SUPFAM" id="SSF53223">
    <property type="entry name" value="Aminoacid dehydrogenase-like, N-terminal domain"/>
    <property type="match status" value="1"/>
</dbReference>
<proteinExistence type="inferred from homology"/>
<dbReference type="PIRSF" id="PIRSF000185">
    <property type="entry name" value="Glu_DH"/>
    <property type="match status" value="1"/>
</dbReference>
<evidence type="ECO:0000256" key="4">
    <source>
        <dbReference type="PIRNR" id="PIRNR000185"/>
    </source>
</evidence>
<feature type="binding site" evidence="6">
    <location>
        <position position="71"/>
    </location>
    <ligand>
        <name>substrate</name>
    </ligand>
</feature>
<protein>
    <recommendedName>
        <fullName evidence="4">Glutamate dehydrogenase</fullName>
    </recommendedName>
</protein>
<dbReference type="InterPro" id="IPR046346">
    <property type="entry name" value="Aminoacid_DH-like_N_sf"/>
</dbReference>
<feature type="domain" description="Glutamate/phenylalanine/leucine/valine/L-tryptophan dehydrogenase C-terminal" evidence="9">
    <location>
        <begin position="184"/>
        <end position="412"/>
    </location>
</feature>
<dbReference type="Pfam" id="PF02812">
    <property type="entry name" value="ELFV_dehydrog_N"/>
    <property type="match status" value="1"/>
</dbReference>
<dbReference type="InterPro" id="IPR006095">
    <property type="entry name" value="Glu/Leu/Phe/Val/Trp_DH"/>
</dbReference>
<dbReference type="PANTHER" id="PTHR11606:SF13">
    <property type="entry name" value="GLUTAMATE DEHYDROGENASE 1, MITOCHONDRIAL"/>
    <property type="match status" value="1"/>
</dbReference>
<dbReference type="Gene3D" id="3.40.50.720">
    <property type="entry name" value="NAD(P)-binding Rossmann-like Domain"/>
    <property type="match status" value="1"/>
</dbReference>
<sequence length="413" mass="45642">MEATGSNPFDNGIAQLAKAAKVIDLKPAYFDLFTQPMELMEVSIPVHMDNGKLKIFTGYRAHFNTFMGPAKGGIRYHWNVSRDEVKALAFWMSWKCTVINIPYGGGKGGIIVNPKELSKGELERLSRAYIDKLVDFIGPDRDIPAPDVYTDGQIMAWMLDEFEKLHRGSYPAFITGKPLELGGSAGRGTSTAQGGYYCFETALRELGLANPTLAVQGFGNAGMFIAKICHDHGFKVVAVSDSKGGIHDSNGLNIPEVIAFKEKKGSVVGFGKAKKISNEELLELPVDVLFPCALENQITKANAAKVKAKLIVELANGPTTPEADEILHKKGTVVVPDILANSGGVYVSYLEWVQNRMGFYWTQDYVFDLLKKQINNSFKDIWAVKKEHKIDMRTAAYVYALQKMRKAAELRGY</sequence>
<feature type="binding site" evidence="6">
    <location>
        <position position="220"/>
    </location>
    <ligand>
        <name>NAD(+)</name>
        <dbReference type="ChEBI" id="CHEBI:57540"/>
    </ligand>
</feature>
<dbReference type="CDD" id="cd01076">
    <property type="entry name" value="NAD_bind_1_Glu_DH"/>
    <property type="match status" value="1"/>
</dbReference>
<evidence type="ECO:0000313" key="11">
    <source>
        <dbReference type="Proteomes" id="UP000678237"/>
    </source>
</evidence>
<keyword evidence="3 4" id="KW-0560">Oxidoreductase</keyword>
<evidence type="ECO:0000256" key="7">
    <source>
        <dbReference type="PIRSR" id="PIRSR000185-3"/>
    </source>
</evidence>
<dbReference type="GO" id="GO:0000166">
    <property type="term" value="F:nucleotide binding"/>
    <property type="evidence" value="ECO:0007669"/>
    <property type="project" value="UniProtKB-KW"/>
</dbReference>
<feature type="binding site" evidence="6">
    <location>
        <position position="348"/>
    </location>
    <ligand>
        <name>substrate</name>
    </ligand>
</feature>
<evidence type="ECO:0000256" key="2">
    <source>
        <dbReference type="ARBA" id="ARBA00011643"/>
    </source>
</evidence>
<feature type="binding site" evidence="6">
    <location>
        <position position="95"/>
    </location>
    <ligand>
        <name>substrate</name>
    </ligand>
</feature>
<organism evidence="10 11">
    <name type="scientific">Candidatus Iainarchaeum sp</name>
    <dbReference type="NCBI Taxonomy" id="3101447"/>
    <lineage>
        <taxon>Archaea</taxon>
        <taxon>Candidatus Iainarchaeota</taxon>
        <taxon>Candidatus Iainarchaeia</taxon>
        <taxon>Candidatus Iainarchaeales</taxon>
        <taxon>Candidatus Iainarchaeaceae</taxon>
        <taxon>Candidatus Iainarchaeum</taxon>
    </lineage>
</organism>
<comment type="similarity">
    <text evidence="1 4 8">Belongs to the Glu/Leu/Phe/Val dehydrogenases family.</text>
</comment>
<dbReference type="GO" id="GO:0004352">
    <property type="term" value="F:glutamate dehydrogenase (NAD+) activity"/>
    <property type="evidence" value="ECO:0007669"/>
    <property type="project" value="TreeGrafter"/>
</dbReference>
<name>A0A8T4LAQ2_9ARCH</name>
<dbReference type="FunFam" id="3.40.50.10860:FF:000003">
    <property type="entry name" value="Glutamate dehydrogenase"/>
    <property type="match status" value="1"/>
</dbReference>
<dbReference type="PROSITE" id="PS00074">
    <property type="entry name" value="GLFV_DEHYDROGENASE"/>
    <property type="match status" value="1"/>
</dbReference>
<reference evidence="10" key="2">
    <citation type="submission" date="2021-05" db="EMBL/GenBank/DDBJ databases">
        <title>Protein family content uncovers lineage relationships and bacterial pathway maintenance mechanisms in DPANN archaea.</title>
        <authorList>
            <person name="Castelle C.J."/>
            <person name="Meheust R."/>
            <person name="Jaffe A.L."/>
            <person name="Seitz K."/>
            <person name="Gong X."/>
            <person name="Baker B.J."/>
            <person name="Banfield J.F."/>
        </authorList>
    </citation>
    <scope>NUCLEOTIDE SEQUENCE</scope>
    <source>
        <strain evidence="10">RIFCSPLOWO2_01_FULL_58_19</strain>
    </source>
</reference>
<evidence type="ECO:0000256" key="5">
    <source>
        <dbReference type="PIRSR" id="PIRSR000185-1"/>
    </source>
</evidence>
<evidence type="ECO:0000256" key="6">
    <source>
        <dbReference type="PIRSR" id="PIRSR000185-2"/>
    </source>
</evidence>
<evidence type="ECO:0000256" key="1">
    <source>
        <dbReference type="ARBA" id="ARBA00006382"/>
    </source>
</evidence>
<dbReference type="InterPro" id="IPR006096">
    <property type="entry name" value="Glu/Leu/Phe/Val/Trp_DH_C"/>
</dbReference>
<dbReference type="InterPro" id="IPR033922">
    <property type="entry name" value="NAD_bind_Glu_DH"/>
</dbReference>
<reference evidence="10" key="1">
    <citation type="submission" date="2021-03" db="EMBL/GenBank/DDBJ databases">
        <authorList>
            <person name="Jaffe A."/>
        </authorList>
    </citation>
    <scope>NUCLEOTIDE SEQUENCE</scope>
    <source>
        <strain evidence="10">RIFCSPLOWO2_01_FULL_58_19</strain>
    </source>
</reference>
<dbReference type="PRINTS" id="PR00082">
    <property type="entry name" value="GLFDHDRGNASE"/>
</dbReference>
<evidence type="ECO:0000313" key="10">
    <source>
        <dbReference type="EMBL" id="MBS3062669.1"/>
    </source>
</evidence>
<dbReference type="Gene3D" id="3.40.50.10860">
    <property type="entry name" value="Leucine Dehydrogenase, chain A, domain 1"/>
    <property type="match status" value="1"/>
</dbReference>
<evidence type="ECO:0000256" key="8">
    <source>
        <dbReference type="RuleBase" id="RU004417"/>
    </source>
</evidence>
<dbReference type="AlphaFoldDB" id="A0A8T4LAQ2"/>
<comment type="caution">
    <text evidence="10">The sequence shown here is derived from an EMBL/GenBank/DDBJ whole genome shotgun (WGS) entry which is preliminary data.</text>
</comment>
<dbReference type="InterPro" id="IPR036291">
    <property type="entry name" value="NAD(P)-bd_dom_sf"/>
</dbReference>
<feature type="active site" description="Proton donor" evidence="5">
    <location>
        <position position="107"/>
    </location>
</feature>
<evidence type="ECO:0000259" key="9">
    <source>
        <dbReference type="SMART" id="SM00839"/>
    </source>
</evidence>
<evidence type="ECO:0000256" key="3">
    <source>
        <dbReference type="ARBA" id="ARBA00023002"/>
    </source>
</evidence>
<dbReference type="SUPFAM" id="SSF51735">
    <property type="entry name" value="NAD(P)-binding Rossmann-fold domains"/>
    <property type="match status" value="1"/>
</dbReference>
<dbReference type="SMART" id="SM00839">
    <property type="entry name" value="ELFV_dehydrog"/>
    <property type="match status" value="1"/>
</dbReference>
<dbReference type="InterPro" id="IPR006097">
    <property type="entry name" value="Glu/Leu/Phe/Val/Trp_DH_dimer"/>
</dbReference>
<accession>A0A8T4LAQ2</accession>
<feature type="binding site" evidence="6">
    <location>
        <position position="191"/>
    </location>
    <ligand>
        <name>NAD(+)</name>
        <dbReference type="ChEBI" id="CHEBI:57540"/>
    </ligand>
</feature>
<dbReference type="PANTHER" id="PTHR11606">
    <property type="entry name" value="GLUTAMATE DEHYDROGENASE"/>
    <property type="match status" value="1"/>
</dbReference>
<comment type="subunit">
    <text evidence="2">Homohexamer.</text>
</comment>
<keyword evidence="6" id="KW-0520">NAD</keyword>
<gene>
    <name evidence="10" type="ORF">J4203_02245</name>
</gene>
<dbReference type="Pfam" id="PF00208">
    <property type="entry name" value="ELFV_dehydrog"/>
    <property type="match status" value="1"/>
</dbReference>
<dbReference type="Proteomes" id="UP000678237">
    <property type="component" value="Unassembled WGS sequence"/>
</dbReference>
<dbReference type="GO" id="GO:0006538">
    <property type="term" value="P:L-glutamate catabolic process"/>
    <property type="evidence" value="ECO:0007669"/>
    <property type="project" value="TreeGrafter"/>
</dbReference>